<dbReference type="GO" id="GO:0030245">
    <property type="term" value="P:cellulose catabolic process"/>
    <property type="evidence" value="ECO:0007669"/>
    <property type="project" value="UniProtKB-KW"/>
</dbReference>
<evidence type="ECO:0000256" key="9">
    <source>
        <dbReference type="RuleBase" id="RU361164"/>
    </source>
</evidence>
<reference evidence="11" key="1">
    <citation type="submission" date="2023-06" db="EMBL/GenBank/DDBJ databases">
        <title>Genome-scale phylogeny and comparative genomics of the fungal order Sordariales.</title>
        <authorList>
            <consortium name="Lawrence Berkeley National Laboratory"/>
            <person name="Hensen N."/>
            <person name="Bonometti L."/>
            <person name="Westerberg I."/>
            <person name="Brannstrom I.O."/>
            <person name="Guillou S."/>
            <person name="Cros-Aarteil S."/>
            <person name="Calhoun S."/>
            <person name="Haridas S."/>
            <person name="Kuo A."/>
            <person name="Mondo S."/>
            <person name="Pangilinan J."/>
            <person name="Riley R."/>
            <person name="Labutti K."/>
            <person name="Andreopoulos B."/>
            <person name="Lipzen A."/>
            <person name="Chen C."/>
            <person name="Yanf M."/>
            <person name="Daum C."/>
            <person name="Ng V."/>
            <person name="Clum A."/>
            <person name="Steindorff A."/>
            <person name="Ohm R."/>
            <person name="Martin F."/>
            <person name="Silar P."/>
            <person name="Natvig D."/>
            <person name="Lalanne C."/>
            <person name="Gautier V."/>
            <person name="Ament-Velasquez S.L."/>
            <person name="Kruys A."/>
            <person name="Hutchinson M.I."/>
            <person name="Powell A.J."/>
            <person name="Barry K."/>
            <person name="Miller A.N."/>
            <person name="Grigoriev I.V."/>
            <person name="Debuchy R."/>
            <person name="Gladieux P."/>
            <person name="Thoren M.H."/>
            <person name="Johannesson H."/>
        </authorList>
    </citation>
    <scope>NUCLEOTIDE SEQUENCE</scope>
    <source>
        <strain evidence="11">PSN4</strain>
    </source>
</reference>
<protein>
    <recommendedName>
        <fullName evidence="9">Glucanase</fullName>
        <ecNumber evidence="9">3.2.1.-</ecNumber>
    </recommendedName>
</protein>
<evidence type="ECO:0000256" key="8">
    <source>
        <dbReference type="ARBA" id="ARBA00023326"/>
    </source>
</evidence>
<organism evidence="11 12">
    <name type="scientific">Echria macrotheca</name>
    <dbReference type="NCBI Taxonomy" id="438768"/>
    <lineage>
        <taxon>Eukaryota</taxon>
        <taxon>Fungi</taxon>
        <taxon>Dikarya</taxon>
        <taxon>Ascomycota</taxon>
        <taxon>Pezizomycotina</taxon>
        <taxon>Sordariomycetes</taxon>
        <taxon>Sordariomycetidae</taxon>
        <taxon>Sordariales</taxon>
        <taxon>Schizotheciaceae</taxon>
        <taxon>Echria</taxon>
    </lineage>
</organism>
<evidence type="ECO:0000256" key="6">
    <source>
        <dbReference type="ARBA" id="ARBA00023277"/>
    </source>
</evidence>
<dbReference type="EC" id="3.2.1.-" evidence="9"/>
<keyword evidence="8 9" id="KW-0624">Polysaccharide degradation</keyword>
<dbReference type="Pfam" id="PF00840">
    <property type="entry name" value="Glyco_hydro_7"/>
    <property type="match status" value="1"/>
</dbReference>
<evidence type="ECO:0000256" key="3">
    <source>
        <dbReference type="ARBA" id="ARBA00022801"/>
    </source>
</evidence>
<dbReference type="PRINTS" id="PR00734">
    <property type="entry name" value="GLHYDRLASE7"/>
</dbReference>
<dbReference type="SUPFAM" id="SSF49899">
    <property type="entry name" value="Concanavalin A-like lectins/glucanases"/>
    <property type="match status" value="1"/>
</dbReference>
<dbReference type="Gene3D" id="2.70.100.10">
    <property type="entry name" value="Glycoside hydrolase, family 7, domain"/>
    <property type="match status" value="1"/>
</dbReference>
<dbReference type="InterPro" id="IPR013320">
    <property type="entry name" value="ConA-like_dom_sf"/>
</dbReference>
<dbReference type="InterPro" id="IPR001722">
    <property type="entry name" value="Glyco_hydro_7"/>
</dbReference>
<sequence length="426" mass="46048">MAPKVTLAGLTALLVGIASAQKPGPSKEVHPKLVTQRCTKTGCKDQTNYIVLDSLAHPVYQSAAPSFNCGDWGQKPNATACPDAASCAENCIMDGVPDYSKYGVTTSGSSLRLQHILDGKVVSPRVYLLDETEQEYEMLQLTGYEFTFDVDARKLPCGMNSALYLSEMAADGSKSDLNKGGAYYGTGYCDAQCYVTPFINGEANIGGKGACCNEMDIWEANGRSNHIAPHPCNVEGPYLCEGAECQRDGVCDKPGCAWNPYRVNITDYYGNSADFKVDTTKPFTVVTQFPTGADGKLKEIKRVYVQDGKFIDSHVVKAPGLPEVSAMNDELCAATNAEPFLRLGGTVGMGNALSRGMVLAMSIWWDEGGAMQWLDSGEAGPCNATEGFPRVIEQVEPNPEVTFTNLRWGEIGTTYKIPAKCPRRRV</sequence>
<dbReference type="AlphaFoldDB" id="A0AAJ0B4R9"/>
<evidence type="ECO:0000256" key="5">
    <source>
        <dbReference type="ARBA" id="ARBA00023180"/>
    </source>
</evidence>
<dbReference type="EMBL" id="MU839847">
    <property type="protein sequence ID" value="KAK1750348.1"/>
    <property type="molecule type" value="Genomic_DNA"/>
</dbReference>
<dbReference type="InterPro" id="IPR037019">
    <property type="entry name" value="Glyco_hydro_7_sf"/>
</dbReference>
<comment type="caution">
    <text evidence="11">The sequence shown here is derived from an EMBL/GenBank/DDBJ whole genome shotgun (WGS) entry which is preliminary data.</text>
</comment>
<comment type="similarity">
    <text evidence="2 9">Belongs to the glycosyl hydrolase 7 (cellulase C) family.</text>
</comment>
<dbReference type="Proteomes" id="UP001239445">
    <property type="component" value="Unassembled WGS sequence"/>
</dbReference>
<name>A0AAJ0B4R9_9PEZI</name>
<keyword evidence="10" id="KW-0732">Signal</keyword>
<evidence type="ECO:0000256" key="2">
    <source>
        <dbReference type="ARBA" id="ARBA00006044"/>
    </source>
</evidence>
<gene>
    <name evidence="11" type="ORF">QBC47DRAFT_438657</name>
</gene>
<dbReference type="CDD" id="cd07999">
    <property type="entry name" value="GH7_CBH_EG"/>
    <property type="match status" value="1"/>
</dbReference>
<feature type="signal peptide" evidence="10">
    <location>
        <begin position="1"/>
        <end position="20"/>
    </location>
</feature>
<keyword evidence="3 9" id="KW-0378">Hydrolase</keyword>
<keyword evidence="7 9" id="KW-0326">Glycosidase</keyword>
<keyword evidence="6" id="KW-0119">Carbohydrate metabolism</keyword>
<evidence type="ECO:0000256" key="10">
    <source>
        <dbReference type="SAM" id="SignalP"/>
    </source>
</evidence>
<accession>A0AAJ0B4R9</accession>
<dbReference type="GO" id="GO:0008810">
    <property type="term" value="F:cellulase activity"/>
    <property type="evidence" value="ECO:0007669"/>
    <property type="project" value="UniProtKB-EC"/>
</dbReference>
<keyword evidence="12" id="KW-1185">Reference proteome</keyword>
<feature type="chain" id="PRO_5042594469" description="Glucanase" evidence="10">
    <location>
        <begin position="21"/>
        <end position="426"/>
    </location>
</feature>
<evidence type="ECO:0000313" key="11">
    <source>
        <dbReference type="EMBL" id="KAK1750348.1"/>
    </source>
</evidence>
<evidence type="ECO:0000256" key="1">
    <source>
        <dbReference type="ARBA" id="ARBA00000966"/>
    </source>
</evidence>
<evidence type="ECO:0000256" key="4">
    <source>
        <dbReference type="ARBA" id="ARBA00023001"/>
    </source>
</evidence>
<evidence type="ECO:0000313" key="12">
    <source>
        <dbReference type="Proteomes" id="UP001239445"/>
    </source>
</evidence>
<evidence type="ECO:0000256" key="7">
    <source>
        <dbReference type="ARBA" id="ARBA00023295"/>
    </source>
</evidence>
<proteinExistence type="inferred from homology"/>
<dbReference type="PANTHER" id="PTHR33753:SF1">
    <property type="entry name" value="ENDO-BETA-1,4-GLUCANASE CELB"/>
    <property type="match status" value="1"/>
</dbReference>
<dbReference type="PANTHER" id="PTHR33753">
    <property type="entry name" value="1,4-BETA-D-GLUCAN CELLOBIOHYDROLASE B"/>
    <property type="match status" value="1"/>
</dbReference>
<keyword evidence="5" id="KW-0325">Glycoprotein</keyword>
<keyword evidence="4 9" id="KW-0136">Cellulose degradation</keyword>
<comment type="catalytic activity">
    <reaction evidence="1">
        <text>Endohydrolysis of (1-&gt;4)-beta-D-glucosidic linkages in cellulose, lichenin and cereal beta-D-glucans.</text>
        <dbReference type="EC" id="3.2.1.4"/>
    </reaction>
</comment>